<name>A0A6P1TR06_9FIRM</name>
<proteinExistence type="predicted"/>
<sequence>MKQVYLGNSMEKVSEFCLGCMLLGTSVDKNVSFQILDHFLDLGGNFLDTANCYAWWVGTGEYIGDESENILGQYIKERGNRDKIFLATKVGARLKDPYTIRDANGATEWDRVTKEYEGLSAATIRREVEHSLRRLKTDYIDLYYTHVFDNNIPQEETLDTLNSLIKEGKVRYIGASNISTNQLMEAKNICDIKHLTPYLVLQQEFSYLHPNKDADQGITRHADEEMFDFVEKNGMAFLAYSPLLKGIYGDYERKNNYYNWSHFSSEESFRKLKLVDDLAADLGITARQLVLAWMLKLKPAIIPILGFSRMDQYLENISASDIKLTEEHMALLGR</sequence>
<dbReference type="Proteomes" id="UP000464314">
    <property type="component" value="Chromosome"/>
</dbReference>
<accession>A0A6P1TR06</accession>
<dbReference type="GO" id="GO:0005829">
    <property type="term" value="C:cytosol"/>
    <property type="evidence" value="ECO:0007669"/>
    <property type="project" value="TreeGrafter"/>
</dbReference>
<dbReference type="PANTHER" id="PTHR43364">
    <property type="entry name" value="NADH-SPECIFIC METHYLGLYOXAL REDUCTASE-RELATED"/>
    <property type="match status" value="1"/>
</dbReference>
<protein>
    <submittedName>
        <fullName evidence="2">Aldo/keto reductase</fullName>
    </submittedName>
</protein>
<dbReference type="Pfam" id="PF00248">
    <property type="entry name" value="Aldo_ket_red"/>
    <property type="match status" value="1"/>
</dbReference>
<organism evidence="2 3">
    <name type="scientific">Anaerocolumna sedimenticola</name>
    <dbReference type="NCBI Taxonomy" id="2696063"/>
    <lineage>
        <taxon>Bacteria</taxon>
        <taxon>Bacillati</taxon>
        <taxon>Bacillota</taxon>
        <taxon>Clostridia</taxon>
        <taxon>Lachnospirales</taxon>
        <taxon>Lachnospiraceae</taxon>
        <taxon>Anaerocolumna</taxon>
    </lineage>
</organism>
<evidence type="ECO:0000313" key="2">
    <source>
        <dbReference type="EMBL" id="QHQ63374.1"/>
    </source>
</evidence>
<dbReference type="SUPFAM" id="SSF51430">
    <property type="entry name" value="NAD(P)-linked oxidoreductase"/>
    <property type="match status" value="1"/>
</dbReference>
<dbReference type="InterPro" id="IPR023210">
    <property type="entry name" value="NADP_OxRdtase_dom"/>
</dbReference>
<reference evidence="2 3" key="1">
    <citation type="submission" date="2020-01" db="EMBL/GenBank/DDBJ databases">
        <title>Genome analysis of Anaerocolumna sp. CBA3638.</title>
        <authorList>
            <person name="Kim J."/>
            <person name="Roh S.W."/>
        </authorList>
    </citation>
    <scope>NUCLEOTIDE SEQUENCE [LARGE SCALE GENOMIC DNA]</scope>
    <source>
        <strain evidence="2 3">CBA3638</strain>
    </source>
</reference>
<keyword evidence="3" id="KW-1185">Reference proteome</keyword>
<gene>
    <name evidence="2" type="ORF">Ana3638_23490</name>
</gene>
<dbReference type="PANTHER" id="PTHR43364:SF6">
    <property type="entry name" value="OXIDOREDUCTASE-RELATED"/>
    <property type="match status" value="1"/>
</dbReference>
<dbReference type="KEGG" id="anr:Ana3638_23490"/>
<dbReference type="EMBL" id="CP048000">
    <property type="protein sequence ID" value="QHQ63374.1"/>
    <property type="molecule type" value="Genomic_DNA"/>
</dbReference>
<dbReference type="InterPro" id="IPR050523">
    <property type="entry name" value="AKR_Detox_Biosynth"/>
</dbReference>
<evidence type="ECO:0000259" key="1">
    <source>
        <dbReference type="Pfam" id="PF00248"/>
    </source>
</evidence>
<dbReference type="InterPro" id="IPR036812">
    <property type="entry name" value="NAD(P)_OxRdtase_dom_sf"/>
</dbReference>
<evidence type="ECO:0000313" key="3">
    <source>
        <dbReference type="Proteomes" id="UP000464314"/>
    </source>
</evidence>
<feature type="domain" description="NADP-dependent oxidoreductase" evidence="1">
    <location>
        <begin position="17"/>
        <end position="331"/>
    </location>
</feature>
<dbReference type="RefSeq" id="WP_161840196.1">
    <property type="nucleotide sequence ID" value="NZ_CP048000.1"/>
</dbReference>
<dbReference type="AlphaFoldDB" id="A0A6P1TR06"/>
<dbReference type="Gene3D" id="3.20.20.100">
    <property type="entry name" value="NADP-dependent oxidoreductase domain"/>
    <property type="match status" value="1"/>
</dbReference>